<keyword evidence="4" id="KW-0408">Iron</keyword>
<protein>
    <submittedName>
        <fullName evidence="9">ABC transporter substrate-binding protein</fullName>
    </submittedName>
</protein>
<evidence type="ECO:0000256" key="2">
    <source>
        <dbReference type="ARBA" id="ARBA00008814"/>
    </source>
</evidence>
<proteinExistence type="inferred from homology"/>
<evidence type="ECO:0000313" key="9">
    <source>
        <dbReference type="EMBL" id="PSJ42511.1"/>
    </source>
</evidence>
<feature type="signal peptide" evidence="7">
    <location>
        <begin position="1"/>
        <end position="25"/>
    </location>
</feature>
<dbReference type="SUPFAM" id="SSF53807">
    <property type="entry name" value="Helical backbone' metal receptor"/>
    <property type="match status" value="1"/>
</dbReference>
<evidence type="ECO:0000256" key="5">
    <source>
        <dbReference type="ARBA" id="ARBA00022729"/>
    </source>
</evidence>
<dbReference type="InterPro" id="IPR002491">
    <property type="entry name" value="ABC_transptr_periplasmic_BD"/>
</dbReference>
<keyword evidence="10" id="KW-1185">Reference proteome</keyword>
<dbReference type="EMBL" id="PXYH01000011">
    <property type="protein sequence ID" value="PSJ42511.1"/>
    <property type="molecule type" value="Genomic_DNA"/>
</dbReference>
<reference evidence="9 10" key="1">
    <citation type="submission" date="2018-03" db="EMBL/GenBank/DDBJ databases">
        <title>The draft genome of Zobellella taiwanensis JCM 13381.</title>
        <authorList>
            <person name="Liu L."/>
            <person name="Li L."/>
            <person name="Wang T."/>
            <person name="Zhang X."/>
            <person name="Liang L."/>
        </authorList>
    </citation>
    <scope>NUCLEOTIDE SEQUENCE [LARGE SCALE GENOMIC DNA]</scope>
    <source>
        <strain evidence="9 10">JCM 13381</strain>
    </source>
</reference>
<name>A0A2P7QX20_9GAMM</name>
<evidence type="ECO:0000313" key="10">
    <source>
        <dbReference type="Proteomes" id="UP000242181"/>
    </source>
</evidence>
<keyword evidence="3" id="KW-0813">Transport</keyword>
<keyword evidence="5 7" id="KW-0732">Signal</keyword>
<dbReference type="Gene3D" id="3.40.50.1980">
    <property type="entry name" value="Nitrogenase molybdenum iron protein domain"/>
    <property type="match status" value="2"/>
</dbReference>
<evidence type="ECO:0000256" key="4">
    <source>
        <dbReference type="ARBA" id="ARBA00022496"/>
    </source>
</evidence>
<keyword evidence="4" id="KW-0406">Ion transport</keyword>
<dbReference type="OrthoDB" id="9793175at2"/>
<feature type="coiled-coil region" evidence="6">
    <location>
        <begin position="149"/>
        <end position="176"/>
    </location>
</feature>
<evidence type="ECO:0000256" key="7">
    <source>
        <dbReference type="SAM" id="SignalP"/>
    </source>
</evidence>
<dbReference type="PROSITE" id="PS50983">
    <property type="entry name" value="FE_B12_PBP"/>
    <property type="match status" value="1"/>
</dbReference>
<keyword evidence="4" id="KW-0410">Iron transport</keyword>
<evidence type="ECO:0000256" key="6">
    <source>
        <dbReference type="SAM" id="Coils"/>
    </source>
</evidence>
<dbReference type="Pfam" id="PF01497">
    <property type="entry name" value="Peripla_BP_2"/>
    <property type="match status" value="1"/>
</dbReference>
<feature type="chain" id="PRO_5015143627" evidence="7">
    <location>
        <begin position="26"/>
        <end position="313"/>
    </location>
</feature>
<evidence type="ECO:0000256" key="1">
    <source>
        <dbReference type="ARBA" id="ARBA00004196"/>
    </source>
</evidence>
<dbReference type="InterPro" id="IPR051313">
    <property type="entry name" value="Bact_iron-sidero_bind"/>
</dbReference>
<dbReference type="AlphaFoldDB" id="A0A2P7QX20"/>
<dbReference type="PANTHER" id="PTHR30532">
    <property type="entry name" value="IRON III DICITRATE-BINDING PERIPLASMIC PROTEIN"/>
    <property type="match status" value="1"/>
</dbReference>
<dbReference type="CDD" id="cd01146">
    <property type="entry name" value="FhuD"/>
    <property type="match status" value="1"/>
</dbReference>
<dbReference type="RefSeq" id="WP_106453484.1">
    <property type="nucleotide sequence ID" value="NZ_PXYH01000011.1"/>
</dbReference>
<dbReference type="Proteomes" id="UP000242181">
    <property type="component" value="Unassembled WGS sequence"/>
</dbReference>
<dbReference type="PANTHER" id="PTHR30532:SF25">
    <property type="entry name" value="IRON(III) DICITRATE-BINDING PERIPLASMIC PROTEIN"/>
    <property type="match status" value="1"/>
</dbReference>
<feature type="domain" description="Fe/B12 periplasmic-binding" evidence="8">
    <location>
        <begin position="45"/>
        <end position="312"/>
    </location>
</feature>
<sequence length="313" mass="33556">MPAVRYLKTAALVLGALLAAQPALADVRTLETRFGEVQVEGDITRVVTLYEGALDLSYAVGVSPLGAVITRGGNGVASYLQDQARDVAIVGGPRETNLEAVIALQPDLILASSSLPEDQYRLLSAVAPTVVPDVDMFQPDAWKEEARLFARALDREDRLEQELAELDRRIAGLGARFAQAVPPEQRKTALVRWMPQGPLMMSAGLFTPGLLKAVGFAVQDAGIVEPGRPHSSPLSQEKLSLADGDWLFLATLNDDGRQALAAAESSPAFSRLAVVRNNRVIPVDGQVWTSATGPLAAHAILDDLEREIARLEP</sequence>
<organism evidence="9 10">
    <name type="scientific">Zobellella taiwanensis</name>
    <dbReference type="NCBI Taxonomy" id="347535"/>
    <lineage>
        <taxon>Bacteria</taxon>
        <taxon>Pseudomonadati</taxon>
        <taxon>Pseudomonadota</taxon>
        <taxon>Gammaproteobacteria</taxon>
        <taxon>Aeromonadales</taxon>
        <taxon>Aeromonadaceae</taxon>
        <taxon>Zobellella</taxon>
    </lineage>
</organism>
<accession>A0A2P7QX20</accession>
<evidence type="ECO:0000256" key="3">
    <source>
        <dbReference type="ARBA" id="ARBA00022448"/>
    </source>
</evidence>
<comment type="similarity">
    <text evidence="2">Belongs to the bacterial solute-binding protein 8 family.</text>
</comment>
<evidence type="ECO:0000259" key="8">
    <source>
        <dbReference type="PROSITE" id="PS50983"/>
    </source>
</evidence>
<comment type="caution">
    <text evidence="9">The sequence shown here is derived from an EMBL/GenBank/DDBJ whole genome shotgun (WGS) entry which is preliminary data.</text>
</comment>
<dbReference type="GO" id="GO:1901678">
    <property type="term" value="P:iron coordination entity transport"/>
    <property type="evidence" value="ECO:0007669"/>
    <property type="project" value="UniProtKB-ARBA"/>
</dbReference>
<gene>
    <name evidence="9" type="ORF">C7I36_09520</name>
</gene>
<keyword evidence="6" id="KW-0175">Coiled coil</keyword>
<dbReference type="GO" id="GO:0030288">
    <property type="term" value="C:outer membrane-bounded periplasmic space"/>
    <property type="evidence" value="ECO:0007669"/>
    <property type="project" value="TreeGrafter"/>
</dbReference>
<comment type="subcellular location">
    <subcellularLocation>
        <location evidence="1">Cell envelope</location>
    </subcellularLocation>
</comment>